<feature type="signal peptide" evidence="1">
    <location>
        <begin position="1"/>
        <end position="29"/>
    </location>
</feature>
<sequence>MRRAHAILRLPAACSAAAALLVLATTAEAKKFRYAAGPKAPEDTVLSVAELELEPIVRKRGPRVPATNLQLVSMVANTAFERALGSAPLQQGAAVMLAPAGSHPLNFVVEHAVLRQLAKRGVVANVRRDVVRDDSLLALAGNPGDPVLEYQLATARITYLRLRGWLPGRVQIERQALVEGTLTLRDPKKSTVLWVGDAAFNLVDAFPRGQLALAEDARYSDLKSPIPQRNVDKVFEPVVA</sequence>
<dbReference type="AlphaFoldDB" id="A0A538S7W7"/>
<evidence type="ECO:0000256" key="1">
    <source>
        <dbReference type="SAM" id="SignalP"/>
    </source>
</evidence>
<dbReference type="Proteomes" id="UP000320184">
    <property type="component" value="Unassembled WGS sequence"/>
</dbReference>
<feature type="non-terminal residue" evidence="2">
    <location>
        <position position="240"/>
    </location>
</feature>
<reference evidence="2 3" key="1">
    <citation type="journal article" date="2019" name="Nat. Microbiol.">
        <title>Mediterranean grassland soil C-N compound turnover is dependent on rainfall and depth, and is mediated by genomically divergent microorganisms.</title>
        <authorList>
            <person name="Diamond S."/>
            <person name="Andeer P.F."/>
            <person name="Li Z."/>
            <person name="Crits-Christoph A."/>
            <person name="Burstein D."/>
            <person name="Anantharaman K."/>
            <person name="Lane K.R."/>
            <person name="Thomas B.C."/>
            <person name="Pan C."/>
            <person name="Northen T.R."/>
            <person name="Banfield J.F."/>
        </authorList>
    </citation>
    <scope>NUCLEOTIDE SEQUENCE [LARGE SCALE GENOMIC DNA]</scope>
    <source>
        <strain evidence="2">WS_3</strain>
    </source>
</reference>
<comment type="caution">
    <text evidence="2">The sequence shown here is derived from an EMBL/GenBank/DDBJ whole genome shotgun (WGS) entry which is preliminary data.</text>
</comment>
<evidence type="ECO:0008006" key="4">
    <source>
        <dbReference type="Google" id="ProtNLM"/>
    </source>
</evidence>
<proteinExistence type="predicted"/>
<evidence type="ECO:0000313" key="3">
    <source>
        <dbReference type="Proteomes" id="UP000320184"/>
    </source>
</evidence>
<feature type="chain" id="PRO_5022188275" description="FlgO domain-containing protein" evidence="1">
    <location>
        <begin position="30"/>
        <end position="240"/>
    </location>
</feature>
<evidence type="ECO:0000313" key="2">
    <source>
        <dbReference type="EMBL" id="TMQ47482.1"/>
    </source>
</evidence>
<protein>
    <recommendedName>
        <fullName evidence="4">FlgO domain-containing protein</fullName>
    </recommendedName>
</protein>
<accession>A0A538S7W7</accession>
<organism evidence="2 3">
    <name type="scientific">Eiseniibacteriota bacterium</name>
    <dbReference type="NCBI Taxonomy" id="2212470"/>
    <lineage>
        <taxon>Bacteria</taxon>
        <taxon>Candidatus Eiseniibacteriota</taxon>
    </lineage>
</organism>
<name>A0A538S7W7_UNCEI</name>
<keyword evidence="1" id="KW-0732">Signal</keyword>
<gene>
    <name evidence="2" type="ORF">E6K73_13585</name>
</gene>
<dbReference type="EMBL" id="VBOT01000181">
    <property type="protein sequence ID" value="TMQ47482.1"/>
    <property type="molecule type" value="Genomic_DNA"/>
</dbReference>